<dbReference type="EMBL" id="OZ075124">
    <property type="protein sequence ID" value="CAL4923494.1"/>
    <property type="molecule type" value="Genomic_DNA"/>
</dbReference>
<name>A0ABC8XBJ2_9POAL</name>
<dbReference type="Proteomes" id="UP001497457">
    <property type="component" value="Chromosome 14rd"/>
</dbReference>
<reference evidence="1 2" key="2">
    <citation type="submission" date="2024-10" db="EMBL/GenBank/DDBJ databases">
        <authorList>
            <person name="Ryan C."/>
        </authorList>
    </citation>
    <scope>NUCLEOTIDE SEQUENCE [LARGE SCALE GENOMIC DNA]</scope>
</reference>
<evidence type="ECO:0000313" key="1">
    <source>
        <dbReference type="EMBL" id="CAL4923494.1"/>
    </source>
</evidence>
<evidence type="ECO:0000313" key="2">
    <source>
        <dbReference type="Proteomes" id="UP001497457"/>
    </source>
</evidence>
<proteinExistence type="predicted"/>
<reference evidence="2" key="1">
    <citation type="submission" date="2024-06" db="EMBL/GenBank/DDBJ databases">
        <authorList>
            <person name="Ryan C."/>
        </authorList>
    </citation>
    <scope>NUCLEOTIDE SEQUENCE [LARGE SCALE GENOMIC DNA]</scope>
</reference>
<keyword evidence="2" id="KW-1185">Reference proteome</keyword>
<dbReference type="SUPFAM" id="SSF56112">
    <property type="entry name" value="Protein kinase-like (PK-like)"/>
    <property type="match status" value="1"/>
</dbReference>
<protein>
    <recommendedName>
        <fullName evidence="3">Protein kinase domain-containing protein</fullName>
    </recommendedName>
</protein>
<dbReference type="InterPro" id="IPR011009">
    <property type="entry name" value="Kinase-like_dom_sf"/>
</dbReference>
<accession>A0ABC8XBJ2</accession>
<gene>
    <name evidence="1" type="ORF">URODEC1_LOCUS22344</name>
</gene>
<organism evidence="1 2">
    <name type="scientific">Urochloa decumbens</name>
    <dbReference type="NCBI Taxonomy" id="240449"/>
    <lineage>
        <taxon>Eukaryota</taxon>
        <taxon>Viridiplantae</taxon>
        <taxon>Streptophyta</taxon>
        <taxon>Embryophyta</taxon>
        <taxon>Tracheophyta</taxon>
        <taxon>Spermatophyta</taxon>
        <taxon>Magnoliopsida</taxon>
        <taxon>Liliopsida</taxon>
        <taxon>Poales</taxon>
        <taxon>Poaceae</taxon>
        <taxon>PACMAD clade</taxon>
        <taxon>Panicoideae</taxon>
        <taxon>Panicodae</taxon>
        <taxon>Paniceae</taxon>
        <taxon>Melinidinae</taxon>
        <taxon>Urochloa</taxon>
    </lineage>
</organism>
<dbReference type="AlphaFoldDB" id="A0ABC8XBJ2"/>
<sequence length="397" mass="44488">MDPTQIPTGASESLVVKSEIDGTTEIIISDWMVKRIGESKRPLVYKGLVKSGTAGSQAVEAYIFAFKCHEGVDQMAKRLHRQCSTFDHPNVMRSLGYGRGTKSFSEYMFVAFPIFDRTFSDYLRKGSSATEMGRFSIPFIQIVRDTVSGLEALGEHGFGCPTLKGTHIAVKEEGDTITAKIWNFSECSSDKLKDGAWIKLGGMLLDVSCINFAAGPECVEITDMCRKMINGNLKGLEILTQSALLHVQDKFDNVLSLWRHVSVNCAPQIQQGSGQGLLQNNQQLKQAVQNVPPGTSKKKHTLVEFLDLEDTISERPKWIGTIRHSKAPKTFRELLDELRDIFEHEDEYIPTTITRKLGAREILDGKREADLEHWIRTSWAEDFLKMQVWASNLAATL</sequence>
<evidence type="ECO:0008006" key="3">
    <source>
        <dbReference type="Google" id="ProtNLM"/>
    </source>
</evidence>